<organism evidence="1 2">
    <name type="scientific">Pseudomonas syringae</name>
    <dbReference type="NCBI Taxonomy" id="317"/>
    <lineage>
        <taxon>Bacteria</taxon>
        <taxon>Pseudomonadati</taxon>
        <taxon>Pseudomonadota</taxon>
        <taxon>Gammaproteobacteria</taxon>
        <taxon>Pseudomonadales</taxon>
        <taxon>Pseudomonadaceae</taxon>
        <taxon>Pseudomonas</taxon>
    </lineage>
</organism>
<comment type="caution">
    <text evidence="1">The sequence shown here is derived from an EMBL/GenBank/DDBJ whole genome shotgun (WGS) entry which is preliminary data.</text>
</comment>
<accession>A0A9Q4A8Z1</accession>
<gene>
    <name evidence="1" type="ORF">GIV53_25515</name>
</gene>
<reference evidence="1" key="1">
    <citation type="submission" date="2019-11" db="EMBL/GenBank/DDBJ databases">
        <title>Epiphytic Pseudomonas syringae from cherry orchards.</title>
        <authorList>
            <person name="Hulin M.T."/>
        </authorList>
    </citation>
    <scope>NUCLEOTIDE SEQUENCE</scope>
    <source>
        <strain evidence="1">PA-2-5E</strain>
    </source>
</reference>
<sequence length="172" mass="19377">MVEMDKKIEIGENTDLVAEVLGFVKSGSLLKISGRASSGGAVINDLNAAKKYAWDKVYGEEEFTWADLRSEKMSEIWSIVYNDGSKYSEVDSKLSGILDELDREVRIQLDQQHKELLDDIVSDLKGCLYSRAVLGRNNNFFENVFMIYQSGGWPCGWKGDWPNGQAIAYYIA</sequence>
<name>A0A9Q4A8Z1_PSESX</name>
<dbReference type="AlphaFoldDB" id="A0A9Q4A8Z1"/>
<proteinExistence type="predicted"/>
<dbReference type="Proteomes" id="UP000814010">
    <property type="component" value="Unassembled WGS sequence"/>
</dbReference>
<protein>
    <submittedName>
        <fullName evidence="1">Uncharacterized protein</fullName>
    </submittedName>
</protein>
<dbReference type="EMBL" id="WKAE01000491">
    <property type="protein sequence ID" value="MCF5632569.1"/>
    <property type="molecule type" value="Genomic_DNA"/>
</dbReference>
<evidence type="ECO:0000313" key="2">
    <source>
        <dbReference type="Proteomes" id="UP000814010"/>
    </source>
</evidence>
<evidence type="ECO:0000313" key="1">
    <source>
        <dbReference type="EMBL" id="MCF5632569.1"/>
    </source>
</evidence>